<proteinExistence type="predicted"/>
<evidence type="ECO:0000313" key="2">
    <source>
        <dbReference type="EMBL" id="RYQ95230.1"/>
    </source>
</evidence>
<feature type="compositionally biased region" description="Basic and acidic residues" evidence="1">
    <location>
        <begin position="92"/>
        <end position="122"/>
    </location>
</feature>
<accession>A0A444XZY4</accession>
<dbReference type="EMBL" id="SDMP01000018">
    <property type="protein sequence ID" value="RYQ95230.1"/>
    <property type="molecule type" value="Genomic_DNA"/>
</dbReference>
<feature type="compositionally biased region" description="Basic and acidic residues" evidence="1">
    <location>
        <begin position="31"/>
        <end position="42"/>
    </location>
</feature>
<dbReference type="AlphaFoldDB" id="A0A444XZY4"/>
<reference evidence="2 3" key="1">
    <citation type="submission" date="2019-01" db="EMBL/GenBank/DDBJ databases">
        <title>Sequencing of cultivated peanut Arachis hypogaea provides insights into genome evolution and oil improvement.</title>
        <authorList>
            <person name="Chen X."/>
        </authorList>
    </citation>
    <scope>NUCLEOTIDE SEQUENCE [LARGE SCALE GENOMIC DNA]</scope>
    <source>
        <strain evidence="3">cv. Fuhuasheng</strain>
        <tissue evidence="2">Leaves</tissue>
    </source>
</reference>
<dbReference type="Proteomes" id="UP000289738">
    <property type="component" value="Chromosome B08"/>
</dbReference>
<feature type="region of interest" description="Disordered" evidence="1">
    <location>
        <begin position="1"/>
        <end position="58"/>
    </location>
</feature>
<keyword evidence="3" id="KW-1185">Reference proteome</keyword>
<feature type="compositionally biased region" description="Polar residues" evidence="1">
    <location>
        <begin position="1"/>
        <end position="13"/>
    </location>
</feature>
<sequence length="220" mass="24894">MTQFTATPSTKSNPLPKLMAQPTAKPLTKSKFKETKKVDLPKRGSQKVKNTAPHARRSLTRAVVTETFERPSAKWKELKTVFMTLSSEEESSDSHDNYDSVEDESYRHADDEVSSEKEEVIVKRSIGKKNDKKLRTSTDKKQVKEKRANMVEDDGLVCVDSRSEDDELFFGPIPEVGEMEPYYDAQDGAYDEYDGGESCHSEEMKTPPNSVDELEEVDSD</sequence>
<feature type="region of interest" description="Disordered" evidence="1">
    <location>
        <begin position="186"/>
        <end position="220"/>
    </location>
</feature>
<feature type="region of interest" description="Disordered" evidence="1">
    <location>
        <begin position="86"/>
        <end position="145"/>
    </location>
</feature>
<name>A0A444XZY4_ARAHY</name>
<evidence type="ECO:0000256" key="1">
    <source>
        <dbReference type="SAM" id="MobiDB-lite"/>
    </source>
</evidence>
<protein>
    <submittedName>
        <fullName evidence="2">Uncharacterized protein</fullName>
    </submittedName>
</protein>
<feature type="compositionally biased region" description="Basic and acidic residues" evidence="1">
    <location>
        <begin position="133"/>
        <end position="145"/>
    </location>
</feature>
<gene>
    <name evidence="2" type="ORF">Ahy_B08g090293</name>
</gene>
<organism evidence="2 3">
    <name type="scientific">Arachis hypogaea</name>
    <name type="common">Peanut</name>
    <dbReference type="NCBI Taxonomy" id="3818"/>
    <lineage>
        <taxon>Eukaryota</taxon>
        <taxon>Viridiplantae</taxon>
        <taxon>Streptophyta</taxon>
        <taxon>Embryophyta</taxon>
        <taxon>Tracheophyta</taxon>
        <taxon>Spermatophyta</taxon>
        <taxon>Magnoliopsida</taxon>
        <taxon>eudicotyledons</taxon>
        <taxon>Gunneridae</taxon>
        <taxon>Pentapetalae</taxon>
        <taxon>rosids</taxon>
        <taxon>fabids</taxon>
        <taxon>Fabales</taxon>
        <taxon>Fabaceae</taxon>
        <taxon>Papilionoideae</taxon>
        <taxon>50 kb inversion clade</taxon>
        <taxon>dalbergioids sensu lato</taxon>
        <taxon>Dalbergieae</taxon>
        <taxon>Pterocarpus clade</taxon>
        <taxon>Arachis</taxon>
    </lineage>
</organism>
<comment type="caution">
    <text evidence="2">The sequence shown here is derived from an EMBL/GenBank/DDBJ whole genome shotgun (WGS) entry which is preliminary data.</text>
</comment>
<evidence type="ECO:0000313" key="3">
    <source>
        <dbReference type="Proteomes" id="UP000289738"/>
    </source>
</evidence>